<dbReference type="RefSeq" id="WP_106692718.1">
    <property type="nucleotide sequence ID" value="NZ_PXNQ02000013.1"/>
</dbReference>
<evidence type="ECO:0000313" key="4">
    <source>
        <dbReference type="Proteomes" id="UP000238137"/>
    </source>
</evidence>
<evidence type="ECO:0000256" key="1">
    <source>
        <dbReference type="SAM" id="Coils"/>
    </source>
</evidence>
<keyword evidence="4" id="KW-1185">Reference proteome</keyword>
<dbReference type="AlphaFoldDB" id="A0A422QTI3"/>
<reference evidence="3" key="1">
    <citation type="submission" date="2018-05" db="EMBL/GenBank/DDBJ databases">
        <title>Reclassification of Methylarcula marina and Methylarcula terricola as Paracoccus methylarcula sp.nov., comb.nov. and Paracoccus terricola comb.nov.</title>
        <authorList>
            <person name="Shmareva M.N."/>
            <person name="Doronina N.V."/>
            <person name="Vasilenko O.V."/>
            <person name="Tarlachkov S.V."/>
            <person name="Trotsenko Y.A."/>
        </authorList>
    </citation>
    <scope>NUCLEOTIDE SEQUENCE [LARGE SCALE GENOMIC DNA]</scope>
    <source>
        <strain evidence="3">VKM B-2159</strain>
    </source>
</reference>
<organism evidence="3 4">
    <name type="scientific">Paracoccus methylarcula</name>
    <dbReference type="NCBI Taxonomy" id="72022"/>
    <lineage>
        <taxon>Bacteria</taxon>
        <taxon>Pseudomonadati</taxon>
        <taxon>Pseudomonadota</taxon>
        <taxon>Alphaproteobacteria</taxon>
        <taxon>Rhodobacterales</taxon>
        <taxon>Paracoccaceae</taxon>
        <taxon>Paracoccus</taxon>
    </lineage>
</organism>
<name>A0A422QTI3_9RHOB</name>
<comment type="caution">
    <text evidence="3">The sequence shown here is derived from an EMBL/GenBank/DDBJ whole genome shotgun (WGS) entry which is preliminary data.</text>
</comment>
<evidence type="ECO:0000256" key="2">
    <source>
        <dbReference type="SAM" id="MobiDB-lite"/>
    </source>
</evidence>
<evidence type="ECO:0000313" key="3">
    <source>
        <dbReference type="EMBL" id="RNF33112.1"/>
    </source>
</evidence>
<keyword evidence="1" id="KW-0175">Coiled coil</keyword>
<protein>
    <submittedName>
        <fullName evidence="3">Permease</fullName>
    </submittedName>
</protein>
<dbReference type="OrthoDB" id="7873197at2"/>
<sequence>MKDDDKDGAGRVGASAPRPVGASEAQAGQGSGTDPEEVIATAEWLFWDYVRDLRAHREAIAASDWEALDPGRLKKATETAKTVRQAIHMLMEERQKLDRYRKDIAGGIGGGELDLDAARDEIGLRLACLRRAGTG</sequence>
<gene>
    <name evidence="3" type="ORF">A7A09_018165</name>
</gene>
<feature type="region of interest" description="Disordered" evidence="2">
    <location>
        <begin position="1"/>
        <end position="35"/>
    </location>
</feature>
<accession>A0A422QTI3</accession>
<dbReference type="Proteomes" id="UP000238137">
    <property type="component" value="Unassembled WGS sequence"/>
</dbReference>
<dbReference type="EMBL" id="PXNQ02000013">
    <property type="protein sequence ID" value="RNF33112.1"/>
    <property type="molecule type" value="Genomic_DNA"/>
</dbReference>
<proteinExistence type="predicted"/>
<feature type="coiled-coil region" evidence="1">
    <location>
        <begin position="73"/>
        <end position="103"/>
    </location>
</feature>